<reference evidence="2 3" key="1">
    <citation type="submission" date="2018-03" db="EMBL/GenBank/DDBJ databases">
        <title>Genomic Encyclopedia of Archaeal and Bacterial Type Strains, Phase II (KMG-II): from individual species to whole genera.</title>
        <authorList>
            <person name="Goeker M."/>
        </authorList>
    </citation>
    <scope>NUCLEOTIDE SEQUENCE [LARGE SCALE GENOMIC DNA]</scope>
    <source>
        <strain evidence="2 3">DSM 28354</strain>
    </source>
</reference>
<dbReference type="AlphaFoldDB" id="A0A2T0TMV4"/>
<dbReference type="PROSITE" id="PS50006">
    <property type="entry name" value="FHA_DOMAIN"/>
    <property type="match status" value="1"/>
</dbReference>
<dbReference type="InterPro" id="IPR000253">
    <property type="entry name" value="FHA_dom"/>
</dbReference>
<proteinExistence type="predicted"/>
<feature type="domain" description="FHA" evidence="1">
    <location>
        <begin position="82"/>
        <end position="151"/>
    </location>
</feature>
<comment type="caution">
    <text evidence="2">The sequence shown here is derived from an EMBL/GenBank/DDBJ whole genome shotgun (WGS) entry which is preliminary data.</text>
</comment>
<evidence type="ECO:0000313" key="2">
    <source>
        <dbReference type="EMBL" id="PRY46997.1"/>
    </source>
</evidence>
<accession>A0A2T0TMV4</accession>
<name>A0A2T0TMV4_9BACT</name>
<dbReference type="RefSeq" id="WP_106135766.1">
    <property type="nucleotide sequence ID" value="NZ_PVTE01000001.1"/>
</dbReference>
<evidence type="ECO:0000259" key="1">
    <source>
        <dbReference type="PROSITE" id="PS50006"/>
    </source>
</evidence>
<gene>
    <name evidence="2" type="ORF">CLV58_10161</name>
</gene>
<dbReference type="InterPro" id="IPR008984">
    <property type="entry name" value="SMAD_FHA_dom_sf"/>
</dbReference>
<organism evidence="2 3">
    <name type="scientific">Spirosoma oryzae</name>
    <dbReference type="NCBI Taxonomy" id="1469603"/>
    <lineage>
        <taxon>Bacteria</taxon>
        <taxon>Pseudomonadati</taxon>
        <taxon>Bacteroidota</taxon>
        <taxon>Cytophagia</taxon>
        <taxon>Cytophagales</taxon>
        <taxon>Cytophagaceae</taxon>
        <taxon>Spirosoma</taxon>
    </lineage>
</organism>
<dbReference type="Pfam" id="PF00498">
    <property type="entry name" value="FHA"/>
    <property type="match status" value="1"/>
</dbReference>
<sequence length="200" mass="21828">MSTAKTSLITCQQCGRRIMVRPADVQRGSIVCSHTGCGATNLLATAFQYDPAIVQGLPGFGELRHSVSPDLAYPLRFGANVIGTGDTAQVRVERYLHEGRCYISRRHCTLTVTFDTWSGRLRYQLQDGAADPTTQASMPSLNGTQVNGSALRPSEQIDVTGDDILTLGGVDAFRLVPYTINPAMLATYRVELDYNPDRTQ</sequence>
<dbReference type="Gene3D" id="2.60.200.20">
    <property type="match status" value="1"/>
</dbReference>
<dbReference type="SUPFAM" id="SSF49879">
    <property type="entry name" value="SMAD/FHA domain"/>
    <property type="match status" value="1"/>
</dbReference>
<dbReference type="EMBL" id="PVTE01000001">
    <property type="protein sequence ID" value="PRY46997.1"/>
    <property type="molecule type" value="Genomic_DNA"/>
</dbReference>
<evidence type="ECO:0000313" key="3">
    <source>
        <dbReference type="Proteomes" id="UP000238375"/>
    </source>
</evidence>
<dbReference type="Proteomes" id="UP000238375">
    <property type="component" value="Unassembled WGS sequence"/>
</dbReference>
<dbReference type="OrthoDB" id="949044at2"/>
<dbReference type="CDD" id="cd00060">
    <property type="entry name" value="FHA"/>
    <property type="match status" value="1"/>
</dbReference>
<keyword evidence="3" id="KW-1185">Reference proteome</keyword>
<protein>
    <submittedName>
        <fullName evidence="2">FHA domain-containing protein</fullName>
    </submittedName>
</protein>